<dbReference type="RefSeq" id="WP_204636312.1">
    <property type="nucleotide sequence ID" value="NZ_JADIKC010000005.1"/>
</dbReference>
<evidence type="ECO:0000313" key="3">
    <source>
        <dbReference type="EMBL" id="MBM7121853.1"/>
    </source>
</evidence>
<keyword evidence="4" id="KW-1185">Reference proteome</keyword>
<feature type="domain" description="Lysozyme inhibitor LprI-like N-terminal" evidence="2">
    <location>
        <begin position="27"/>
        <end position="109"/>
    </location>
</feature>
<evidence type="ECO:0000256" key="1">
    <source>
        <dbReference type="SAM" id="SignalP"/>
    </source>
</evidence>
<feature type="chain" id="PRO_5045363053" description="Lysozyme inhibitor LprI-like N-terminal domain-containing protein" evidence="1">
    <location>
        <begin position="21"/>
        <end position="127"/>
    </location>
</feature>
<dbReference type="Gene3D" id="1.20.1270.180">
    <property type="match status" value="1"/>
</dbReference>
<name>A0ABS2JUV8_9GAMM</name>
<dbReference type="Proteomes" id="UP001430065">
    <property type="component" value="Unassembled WGS sequence"/>
</dbReference>
<keyword evidence="1" id="KW-0732">Signal</keyword>
<organism evidence="3 4">
    <name type="scientific">Dyella kyungheensis</name>
    <dbReference type="NCBI Taxonomy" id="1242174"/>
    <lineage>
        <taxon>Bacteria</taxon>
        <taxon>Pseudomonadati</taxon>
        <taxon>Pseudomonadota</taxon>
        <taxon>Gammaproteobacteria</taxon>
        <taxon>Lysobacterales</taxon>
        <taxon>Rhodanobacteraceae</taxon>
        <taxon>Dyella</taxon>
    </lineage>
</organism>
<dbReference type="EMBL" id="JADIKC010000005">
    <property type="protein sequence ID" value="MBM7121853.1"/>
    <property type="molecule type" value="Genomic_DNA"/>
</dbReference>
<sequence length="127" mass="14105">MRTLLRSSGLLAVLALPLHAQVASFDCGKASTPTERAICATPELGRKDVTVAAYYQLLLRLKPAAAGMAYREFDDQVRAGQRQWLQDERDACRGDRRCLDRAYDRRTDALLTTFDANAALTFGRALN</sequence>
<evidence type="ECO:0000313" key="4">
    <source>
        <dbReference type="Proteomes" id="UP001430065"/>
    </source>
</evidence>
<feature type="signal peptide" evidence="1">
    <location>
        <begin position="1"/>
        <end position="20"/>
    </location>
</feature>
<accession>A0ABS2JUV8</accession>
<comment type="caution">
    <text evidence="3">The sequence shown here is derived from an EMBL/GenBank/DDBJ whole genome shotgun (WGS) entry which is preliminary data.</text>
</comment>
<dbReference type="InterPro" id="IPR052755">
    <property type="entry name" value="Lysozyme_Inhibitor_LprI"/>
</dbReference>
<evidence type="ECO:0000259" key="2">
    <source>
        <dbReference type="Pfam" id="PF07007"/>
    </source>
</evidence>
<dbReference type="InterPro" id="IPR009739">
    <property type="entry name" value="LprI-like_N"/>
</dbReference>
<reference evidence="3 4" key="1">
    <citation type="submission" date="2020-10" db="EMBL/GenBank/DDBJ databases">
        <title>Phylogeny of dyella-like bacteria.</title>
        <authorList>
            <person name="Fu J."/>
        </authorList>
    </citation>
    <scope>NUCLEOTIDE SEQUENCE [LARGE SCALE GENOMIC DNA]</scope>
    <source>
        <strain evidence="3 4">THG-B117</strain>
    </source>
</reference>
<dbReference type="Pfam" id="PF07007">
    <property type="entry name" value="LprI"/>
    <property type="match status" value="1"/>
</dbReference>
<dbReference type="PANTHER" id="PTHR37549:SF1">
    <property type="entry name" value="LIPOPROTEIN LPRI"/>
    <property type="match status" value="1"/>
</dbReference>
<protein>
    <recommendedName>
        <fullName evidence="2">Lysozyme inhibitor LprI-like N-terminal domain-containing protein</fullName>
    </recommendedName>
</protein>
<gene>
    <name evidence="3" type="ORF">ISP20_11875</name>
</gene>
<proteinExistence type="predicted"/>
<dbReference type="PANTHER" id="PTHR37549">
    <property type="entry name" value="LIPOPROTEIN LPRI"/>
    <property type="match status" value="1"/>
</dbReference>